<dbReference type="EMBL" id="JAGGMV010000001">
    <property type="protein sequence ID" value="MBP2200695.1"/>
    <property type="molecule type" value="Genomic_DNA"/>
</dbReference>
<dbReference type="AlphaFoldDB" id="A0A8J7RFN2"/>
<dbReference type="InterPro" id="IPR036390">
    <property type="entry name" value="WH_DNA-bd_sf"/>
</dbReference>
<evidence type="ECO:0000256" key="3">
    <source>
        <dbReference type="ARBA" id="ARBA00023163"/>
    </source>
</evidence>
<dbReference type="PANTHER" id="PTHR38465">
    <property type="entry name" value="HTH-TYPE TRANSCRIPTIONAL REGULATOR MJ1563-RELATED"/>
    <property type="match status" value="1"/>
</dbReference>
<reference evidence="4" key="1">
    <citation type="submission" date="2021-03" db="EMBL/GenBank/DDBJ databases">
        <title>Genomic Encyclopedia of Type Strains, Phase IV (KMG-V): Genome sequencing to study the core and pangenomes of soil and plant-associated prokaryotes.</title>
        <authorList>
            <person name="Whitman W."/>
        </authorList>
    </citation>
    <scope>NUCLEOTIDE SEQUENCE</scope>
    <source>
        <strain evidence="4">C4</strain>
    </source>
</reference>
<dbReference type="Proteomes" id="UP000740329">
    <property type="component" value="Unassembled WGS sequence"/>
</dbReference>
<dbReference type="InterPro" id="IPR036388">
    <property type="entry name" value="WH-like_DNA-bd_sf"/>
</dbReference>
<dbReference type="RefSeq" id="WP_209590080.1">
    <property type="nucleotide sequence ID" value="NZ_JAGGMU010000001.1"/>
</dbReference>
<dbReference type="GO" id="GO:0003677">
    <property type="term" value="F:DNA binding"/>
    <property type="evidence" value="ECO:0007669"/>
    <property type="project" value="UniProtKB-KW"/>
</dbReference>
<evidence type="ECO:0000313" key="4">
    <source>
        <dbReference type="EMBL" id="MBP2200695.1"/>
    </source>
</evidence>
<keyword evidence="3" id="KW-0804">Transcription</keyword>
<dbReference type="Gene3D" id="1.10.287.450">
    <property type="entry name" value="Helix hairpin bin"/>
    <property type="match status" value="1"/>
</dbReference>
<keyword evidence="2 4" id="KW-0238">DNA-binding</keyword>
<evidence type="ECO:0000256" key="2">
    <source>
        <dbReference type="ARBA" id="ARBA00023125"/>
    </source>
</evidence>
<gene>
    <name evidence="4" type="ORF">J3E07_000093</name>
</gene>
<dbReference type="OrthoDB" id="85881at2157"/>
<proteinExistence type="predicted"/>
<dbReference type="InterPro" id="IPR052362">
    <property type="entry name" value="HTH-GbsR_regulator"/>
</dbReference>
<dbReference type="SUPFAM" id="SSF46785">
    <property type="entry name" value="Winged helix' DNA-binding domain"/>
    <property type="match status" value="1"/>
</dbReference>
<organism evidence="4 5">
    <name type="scientific">Methanococcus voltae</name>
    <dbReference type="NCBI Taxonomy" id="2188"/>
    <lineage>
        <taxon>Archaea</taxon>
        <taxon>Methanobacteriati</taxon>
        <taxon>Methanobacteriota</taxon>
        <taxon>Methanomada group</taxon>
        <taxon>Methanococci</taxon>
        <taxon>Methanococcales</taxon>
        <taxon>Methanococcaceae</taxon>
        <taxon>Methanococcus</taxon>
    </lineage>
</organism>
<keyword evidence="1" id="KW-0805">Transcription regulation</keyword>
<sequence length="178" mass="20918">MHSDNEKEEVKKTIMELFNEIARLTNLPKSMGEVYSAIYLSEKPLCMDDIIKTLKISKGTASTMIRRLEEIKAIKKVWVEGDRKNYYKISGVIPLMDLVFKRHEAVSNAYYKLNSLMDNDINLETKEFTEKKLYGVIILKEISEKVMETLREYENIDYEELHKKLIDNSKKNKEELSK</sequence>
<evidence type="ECO:0000313" key="5">
    <source>
        <dbReference type="Proteomes" id="UP000740329"/>
    </source>
</evidence>
<accession>A0A8J7RFN2</accession>
<evidence type="ECO:0000256" key="1">
    <source>
        <dbReference type="ARBA" id="ARBA00023015"/>
    </source>
</evidence>
<comment type="caution">
    <text evidence="4">The sequence shown here is derived from an EMBL/GenBank/DDBJ whole genome shotgun (WGS) entry which is preliminary data.</text>
</comment>
<name>A0A8J7RFN2_METVO</name>
<protein>
    <submittedName>
        <fullName evidence="4">DNA-binding transcriptional regulator GbsR (MarR family)</fullName>
    </submittedName>
</protein>
<dbReference type="PANTHER" id="PTHR38465:SF1">
    <property type="entry name" value="HTH-TYPE TRANSCRIPTIONAL REGULATOR MJ1563-RELATED"/>
    <property type="match status" value="1"/>
</dbReference>
<dbReference type="Gene3D" id="1.10.10.10">
    <property type="entry name" value="Winged helix-like DNA-binding domain superfamily/Winged helix DNA-binding domain"/>
    <property type="match status" value="1"/>
</dbReference>